<organism evidence="1 2">
    <name type="scientific">Mucilaginibacter terrae</name>
    <dbReference type="NCBI Taxonomy" id="1955052"/>
    <lineage>
        <taxon>Bacteria</taxon>
        <taxon>Pseudomonadati</taxon>
        <taxon>Bacteroidota</taxon>
        <taxon>Sphingobacteriia</taxon>
        <taxon>Sphingobacteriales</taxon>
        <taxon>Sphingobacteriaceae</taxon>
        <taxon>Mucilaginibacter</taxon>
    </lineage>
</organism>
<sequence length="73" mass="8351">MGFEQDEEEYKAVEGPAIRTFKHDIKNQLSNIHLALAQLPYEVENPTEDFAFYLDTIKMSCAKIDSMVKELGV</sequence>
<comment type="caution">
    <text evidence="1">The sequence shown here is derived from an EMBL/GenBank/DDBJ whole genome shotgun (WGS) entry which is preliminary data.</text>
</comment>
<evidence type="ECO:0000313" key="2">
    <source>
        <dbReference type="Proteomes" id="UP001258315"/>
    </source>
</evidence>
<name>A0ABU3GXX1_9SPHI</name>
<reference evidence="2" key="1">
    <citation type="submission" date="2023-07" db="EMBL/GenBank/DDBJ databases">
        <title>Functional and genomic diversity of the sorghum phyllosphere microbiome.</title>
        <authorList>
            <person name="Shade A."/>
        </authorList>
    </citation>
    <scope>NUCLEOTIDE SEQUENCE [LARGE SCALE GENOMIC DNA]</scope>
    <source>
        <strain evidence="2">SORGH_AS_0422</strain>
    </source>
</reference>
<gene>
    <name evidence="1" type="ORF">QE417_002592</name>
</gene>
<proteinExistence type="predicted"/>
<dbReference type="RefSeq" id="WP_311950568.1">
    <property type="nucleotide sequence ID" value="NZ_JAVLVU010000001.1"/>
</dbReference>
<dbReference type="EMBL" id="JAVLVU010000001">
    <property type="protein sequence ID" value="MDT3403520.1"/>
    <property type="molecule type" value="Genomic_DNA"/>
</dbReference>
<keyword evidence="2" id="KW-1185">Reference proteome</keyword>
<dbReference type="Proteomes" id="UP001258315">
    <property type="component" value="Unassembled WGS sequence"/>
</dbReference>
<evidence type="ECO:0000313" key="1">
    <source>
        <dbReference type="EMBL" id="MDT3403520.1"/>
    </source>
</evidence>
<protein>
    <recommendedName>
        <fullName evidence="3">Signal transduction histidine kinase dimerisation/phosphoacceptor domain-containing protein</fullName>
    </recommendedName>
</protein>
<evidence type="ECO:0008006" key="3">
    <source>
        <dbReference type="Google" id="ProtNLM"/>
    </source>
</evidence>
<accession>A0ABU3GXX1</accession>